<reference evidence="3" key="1">
    <citation type="submission" date="2025-08" db="UniProtKB">
        <authorList>
            <consortium name="RefSeq"/>
        </authorList>
    </citation>
    <scope>IDENTIFICATION</scope>
    <source>
        <tissue evidence="3">Muscle</tissue>
    </source>
</reference>
<organism evidence="2 3">
    <name type="scientific">Limulus polyphemus</name>
    <name type="common">Atlantic horseshoe crab</name>
    <dbReference type="NCBI Taxonomy" id="6850"/>
    <lineage>
        <taxon>Eukaryota</taxon>
        <taxon>Metazoa</taxon>
        <taxon>Ecdysozoa</taxon>
        <taxon>Arthropoda</taxon>
        <taxon>Chelicerata</taxon>
        <taxon>Merostomata</taxon>
        <taxon>Xiphosura</taxon>
        <taxon>Limulidae</taxon>
        <taxon>Limulus</taxon>
    </lineage>
</organism>
<dbReference type="RefSeq" id="XP_013785086.1">
    <property type="nucleotide sequence ID" value="XM_013929632.1"/>
</dbReference>
<dbReference type="PANTHER" id="PTHR45749:SF23">
    <property type="entry name" value="ZINC FINGER MYM-TYPE PROTEIN 1-LIKE"/>
    <property type="match status" value="1"/>
</dbReference>
<evidence type="ECO:0000259" key="1">
    <source>
        <dbReference type="Pfam" id="PF14291"/>
    </source>
</evidence>
<dbReference type="GeneID" id="106469167"/>
<dbReference type="Proteomes" id="UP000694941">
    <property type="component" value="Unplaced"/>
</dbReference>
<protein>
    <submittedName>
        <fullName evidence="3">Uncharacterized protein LOC106469167</fullName>
    </submittedName>
</protein>
<dbReference type="InterPro" id="IPR025398">
    <property type="entry name" value="DUF4371"/>
</dbReference>
<dbReference type="Pfam" id="PF14291">
    <property type="entry name" value="DUF4371"/>
    <property type="match status" value="1"/>
</dbReference>
<accession>A0ABM1BMN5</accession>
<gene>
    <name evidence="3" type="primary">LOC106469167</name>
</gene>
<dbReference type="PANTHER" id="PTHR45749">
    <property type="match status" value="1"/>
</dbReference>
<feature type="domain" description="DUF4371" evidence="1">
    <location>
        <begin position="9"/>
        <end position="173"/>
    </location>
</feature>
<keyword evidence="2" id="KW-1185">Reference proteome</keyword>
<name>A0ABM1BMN5_LIMPO</name>
<sequence length="175" mass="20353">EDEVKETHWHQVLQHILSVTTFLSYRGLVFRGSDEVVDLVCNRNYLGILVQLAEYDTFLDEHIPKHANEGKDHVSYISSAVCDEFTEILQKEVLIAIIQEIKTSKYFSVSFHSTPEISHMNQLTIIFRYVLDDGPVERFATFLPVSNHIEAEFARVLINFFEKNDIRIQNLHEQS</sequence>
<proteinExistence type="predicted"/>
<feature type="non-terminal residue" evidence="3">
    <location>
        <position position="1"/>
    </location>
</feature>
<evidence type="ECO:0000313" key="2">
    <source>
        <dbReference type="Proteomes" id="UP000694941"/>
    </source>
</evidence>
<evidence type="ECO:0000313" key="3">
    <source>
        <dbReference type="RefSeq" id="XP_013785086.1"/>
    </source>
</evidence>